<dbReference type="OrthoDB" id="9848906at2"/>
<proteinExistence type="predicted"/>
<feature type="region of interest" description="Disordered" evidence="1">
    <location>
        <begin position="152"/>
        <end position="206"/>
    </location>
</feature>
<dbReference type="RefSeq" id="WP_143939127.1">
    <property type="nucleotide sequence ID" value="NZ_VKKG01000006.1"/>
</dbReference>
<dbReference type="EMBL" id="VKKG01000006">
    <property type="protein sequence ID" value="TRY16984.1"/>
    <property type="molecule type" value="Genomic_DNA"/>
</dbReference>
<comment type="caution">
    <text evidence="2">The sequence shown here is derived from an EMBL/GenBank/DDBJ whole genome shotgun (WGS) entry which is preliminary data.</text>
</comment>
<reference evidence="2 3" key="1">
    <citation type="submission" date="2019-07" db="EMBL/GenBank/DDBJ databases">
        <authorList>
            <person name="Zhou L.-Y."/>
        </authorList>
    </citation>
    <scope>NUCLEOTIDE SEQUENCE [LARGE SCALE GENOMIC DNA]</scope>
    <source>
        <strain evidence="2 3">YIM 101269</strain>
    </source>
</reference>
<accession>A0A553JX16</accession>
<name>A0A553JX16_9ACTN</name>
<evidence type="ECO:0000256" key="1">
    <source>
        <dbReference type="SAM" id="MobiDB-lite"/>
    </source>
</evidence>
<feature type="compositionally biased region" description="Low complexity" evidence="1">
    <location>
        <begin position="152"/>
        <end position="173"/>
    </location>
</feature>
<sequence>MDVYGESGRRAHRTGVVGVDAETEDTVDNLEVYEALVNPKEAGSGGNKGRGGMMPPMMMGGVGAGGGSSAAASAGASQAAAASTAGATARAVPGPMAAGTTTAAPVASPGVGAGTAGAATTPSFGGAGLPSGGGGGIPTAGLGAGVVAAQSDDAAAADADPGAGTDAPQTDPDPATDDESGDGGPVDGIGRINPVPPNNTDLPENDVVEVNPAEIERLAKQWSSLSDSMTGLSTNISNLQADAGAFGMVRDPEPVYGKMTDGLSRRSGGAAAEFEQISAGLAASAAAFRDTEDDATASLGGLSQ</sequence>
<organism evidence="2 3">
    <name type="scientific">Tessaracoccus rhinocerotis</name>
    <dbReference type="NCBI Taxonomy" id="1689449"/>
    <lineage>
        <taxon>Bacteria</taxon>
        <taxon>Bacillati</taxon>
        <taxon>Actinomycetota</taxon>
        <taxon>Actinomycetes</taxon>
        <taxon>Propionibacteriales</taxon>
        <taxon>Propionibacteriaceae</taxon>
        <taxon>Tessaracoccus</taxon>
    </lineage>
</organism>
<dbReference type="AlphaFoldDB" id="A0A553JX16"/>
<dbReference type="Proteomes" id="UP000317638">
    <property type="component" value="Unassembled WGS sequence"/>
</dbReference>
<evidence type="ECO:0000313" key="2">
    <source>
        <dbReference type="EMBL" id="TRY16984.1"/>
    </source>
</evidence>
<gene>
    <name evidence="2" type="ORF">FOJ82_14085</name>
</gene>
<protein>
    <submittedName>
        <fullName evidence="2">Uncharacterized protein</fullName>
    </submittedName>
</protein>
<keyword evidence="3" id="KW-1185">Reference proteome</keyword>
<evidence type="ECO:0000313" key="3">
    <source>
        <dbReference type="Proteomes" id="UP000317638"/>
    </source>
</evidence>